<sequence length="222" mass="25715">MADSVHRLNTSLSDENFKQSCASIRDKLVRLDQSSIDSILEHNDPQKAEIVLPDGRQFIWYFAIGSMNNPISLYLRDLHPIVSYPVVCPNYQVIFRSPSGMADIEPDPRAEFHGVDHLLSNDEMARLDKMESIYRRILVNVIDYQDQSHLVYAYTMIIPNKTVGLPSERYLDIIVKGCEYHNVRPEYINRLKQEQTVVPRKQPQEFQSFTDIPIDAFCVLKK</sequence>
<dbReference type="EMBL" id="CAJNOT010002745">
    <property type="protein sequence ID" value="CAF1340579.1"/>
    <property type="molecule type" value="Genomic_DNA"/>
</dbReference>
<dbReference type="PANTHER" id="PTHR12935:SF0">
    <property type="entry name" value="GAMMA-GLUTAMYLCYCLOTRANSFERASE"/>
    <property type="match status" value="1"/>
</dbReference>
<dbReference type="GO" id="GO:0003839">
    <property type="term" value="F:gamma-glutamylcyclotransferase activity"/>
    <property type="evidence" value="ECO:0007669"/>
    <property type="project" value="UniProtKB-EC"/>
</dbReference>
<dbReference type="PANTHER" id="PTHR12935">
    <property type="entry name" value="GAMMA-GLUTAMYLCYCLOTRANSFERASE"/>
    <property type="match status" value="1"/>
</dbReference>
<reference evidence="6" key="1">
    <citation type="submission" date="2021-02" db="EMBL/GenBank/DDBJ databases">
        <authorList>
            <person name="Nowell W R."/>
        </authorList>
    </citation>
    <scope>NUCLEOTIDE SEQUENCE</scope>
</reference>
<evidence type="ECO:0000313" key="7">
    <source>
        <dbReference type="Proteomes" id="UP000663836"/>
    </source>
</evidence>
<organism evidence="6 7">
    <name type="scientific">Rotaria sordida</name>
    <dbReference type="NCBI Taxonomy" id="392033"/>
    <lineage>
        <taxon>Eukaryota</taxon>
        <taxon>Metazoa</taxon>
        <taxon>Spiralia</taxon>
        <taxon>Gnathifera</taxon>
        <taxon>Rotifera</taxon>
        <taxon>Eurotatoria</taxon>
        <taxon>Bdelloidea</taxon>
        <taxon>Philodinida</taxon>
        <taxon>Philodinidae</taxon>
        <taxon>Rotaria</taxon>
    </lineage>
</organism>
<evidence type="ECO:0000256" key="2">
    <source>
        <dbReference type="ARBA" id="ARBA00023239"/>
    </source>
</evidence>
<evidence type="ECO:0000313" key="6">
    <source>
        <dbReference type="EMBL" id="CAF3941834.1"/>
    </source>
</evidence>
<dbReference type="AlphaFoldDB" id="A0A819KBR3"/>
<evidence type="ECO:0000256" key="3">
    <source>
        <dbReference type="PIRSR" id="PIRSR617939-1"/>
    </source>
</evidence>
<keyword evidence="2" id="KW-0456">Lyase</keyword>
<dbReference type="Proteomes" id="UP000663836">
    <property type="component" value="Unassembled WGS sequence"/>
</dbReference>
<comment type="caution">
    <text evidence="6">The sequence shown here is derived from an EMBL/GenBank/DDBJ whole genome shotgun (WGS) entry which is preliminary data.</text>
</comment>
<dbReference type="Proteomes" id="UP000663864">
    <property type="component" value="Unassembled WGS sequence"/>
</dbReference>
<feature type="active site" description="Proton acceptor" evidence="3">
    <location>
        <position position="131"/>
    </location>
</feature>
<name>A0A819KBR3_9BILA</name>
<dbReference type="InterPro" id="IPR017939">
    <property type="entry name" value="G-Glutamylcylcotransferase"/>
</dbReference>
<dbReference type="EMBL" id="CAJOBD010003331">
    <property type="protein sequence ID" value="CAF3941834.1"/>
    <property type="molecule type" value="Genomic_DNA"/>
</dbReference>
<protein>
    <recommendedName>
        <fullName evidence="1">gamma-glutamylcyclotransferase</fullName>
        <ecNumber evidence="1">4.3.2.9</ecNumber>
    </recommendedName>
</protein>
<dbReference type="Gene3D" id="3.10.490.10">
    <property type="entry name" value="Gamma-glutamyl cyclotransferase-like"/>
    <property type="match status" value="1"/>
</dbReference>
<dbReference type="InterPro" id="IPR013024">
    <property type="entry name" value="GGCT-like"/>
</dbReference>
<feature type="binding site" evidence="4">
    <location>
        <position position="170"/>
    </location>
    <ligand>
        <name>substrate</name>
    </ligand>
</feature>
<gene>
    <name evidence="6" type="ORF">JBS370_LOCUS23040</name>
    <name evidence="5" type="ORF">ZHD862_LOCUS30025</name>
</gene>
<dbReference type="InterPro" id="IPR036568">
    <property type="entry name" value="GGCT-like_sf"/>
</dbReference>
<evidence type="ECO:0000256" key="1">
    <source>
        <dbReference type="ARBA" id="ARBA00012346"/>
    </source>
</evidence>
<dbReference type="Pfam" id="PF13772">
    <property type="entry name" value="AIG2_2"/>
    <property type="match status" value="1"/>
</dbReference>
<dbReference type="SUPFAM" id="SSF110857">
    <property type="entry name" value="Gamma-glutamyl cyclotransferase-like"/>
    <property type="match status" value="1"/>
</dbReference>
<feature type="binding site" evidence="4">
    <location>
        <begin position="61"/>
        <end position="66"/>
    </location>
    <ligand>
        <name>substrate</name>
    </ligand>
</feature>
<proteinExistence type="predicted"/>
<evidence type="ECO:0000256" key="4">
    <source>
        <dbReference type="PIRSR" id="PIRSR617939-2"/>
    </source>
</evidence>
<dbReference type="CDD" id="cd06661">
    <property type="entry name" value="GGCT_like"/>
    <property type="match status" value="1"/>
</dbReference>
<dbReference type="EC" id="4.3.2.9" evidence="1"/>
<accession>A0A819KBR3</accession>
<evidence type="ECO:0000313" key="5">
    <source>
        <dbReference type="EMBL" id="CAF1340579.1"/>
    </source>
</evidence>